<evidence type="ECO:0000256" key="7">
    <source>
        <dbReference type="ARBA" id="ARBA00025067"/>
    </source>
</evidence>
<evidence type="ECO:0000313" key="11">
    <source>
        <dbReference type="Proteomes" id="UP000030101"/>
    </source>
</evidence>
<dbReference type="PRINTS" id="PR00070">
    <property type="entry name" value="DHFR"/>
</dbReference>
<dbReference type="SUPFAM" id="SSF53597">
    <property type="entry name" value="Dihydrofolate reductase-like"/>
    <property type="match status" value="1"/>
</dbReference>
<evidence type="ECO:0000256" key="3">
    <source>
        <dbReference type="ARBA" id="ARBA00012856"/>
    </source>
</evidence>
<keyword evidence="6 8" id="KW-0560">Oxidoreductase</keyword>
<dbReference type="Proteomes" id="UP000030101">
    <property type="component" value="Unassembled WGS sequence"/>
</dbReference>
<evidence type="ECO:0000256" key="1">
    <source>
        <dbReference type="ARBA" id="ARBA00004903"/>
    </source>
</evidence>
<keyword evidence="5 8" id="KW-0521">NADP</keyword>
<dbReference type="PANTHER" id="PTHR48069:SF3">
    <property type="entry name" value="DIHYDROFOLATE REDUCTASE"/>
    <property type="match status" value="1"/>
</dbReference>
<keyword evidence="11" id="KW-1185">Reference proteome</keyword>
<dbReference type="Gene3D" id="3.40.430.10">
    <property type="entry name" value="Dihydrofolate Reductase, subunit A"/>
    <property type="match status" value="1"/>
</dbReference>
<dbReference type="CDD" id="cd00209">
    <property type="entry name" value="DHFR"/>
    <property type="match status" value="1"/>
</dbReference>
<keyword evidence="4 8" id="KW-0554">One-carbon metabolism</keyword>
<evidence type="ECO:0000259" key="9">
    <source>
        <dbReference type="PROSITE" id="PS51330"/>
    </source>
</evidence>
<dbReference type="InterPro" id="IPR024072">
    <property type="entry name" value="DHFR-like_dom_sf"/>
</dbReference>
<comment type="similarity">
    <text evidence="2 8">Belongs to the dihydrofolate reductase family.</text>
</comment>
<evidence type="ECO:0000256" key="2">
    <source>
        <dbReference type="ARBA" id="ARBA00009539"/>
    </source>
</evidence>
<comment type="pathway">
    <text evidence="1 8">Cofactor biosynthesis; tetrahydrofolate biosynthesis; 5,6,7,8-tetrahydrofolate from 7,8-dihydrofolate: step 1/1.</text>
</comment>
<comment type="function">
    <text evidence="7 8">Key enzyme in folate metabolism. Catalyzes an essential reaction for de novo glycine and purine synthesis, and for DNA precursor synthesis.</text>
</comment>
<evidence type="ECO:0000256" key="8">
    <source>
        <dbReference type="PIRNR" id="PIRNR000194"/>
    </source>
</evidence>
<reference evidence="10 11" key="1">
    <citation type="submission" date="2014-08" db="EMBL/GenBank/DDBJ databases">
        <title>Porphyromonas canoris strain:OH2762 Genome sequencing.</title>
        <authorList>
            <person name="Wallis C."/>
            <person name="Deusch O."/>
            <person name="O'Flynn C."/>
            <person name="Davis I."/>
            <person name="Jospin G."/>
            <person name="Darling A.E."/>
            <person name="Coil D.A."/>
            <person name="Alexiev A."/>
            <person name="Horsfall A."/>
            <person name="Kirkwood N."/>
            <person name="Harris S."/>
            <person name="Eisen J.A."/>
        </authorList>
    </citation>
    <scope>NUCLEOTIDE SEQUENCE [LARGE SCALE GENOMIC DNA]</scope>
    <source>
        <strain evidence="11">COT-108 OH2762</strain>
    </source>
</reference>
<dbReference type="PIRSF" id="PIRSF000194">
    <property type="entry name" value="DHFR"/>
    <property type="match status" value="1"/>
</dbReference>
<name>A0ABR4XK43_9PORP</name>
<evidence type="ECO:0000313" key="10">
    <source>
        <dbReference type="EMBL" id="KGN92044.1"/>
    </source>
</evidence>
<gene>
    <name evidence="10" type="ORF">HQ43_08345</name>
</gene>
<dbReference type="EC" id="1.5.1.3" evidence="3 8"/>
<evidence type="ECO:0000256" key="5">
    <source>
        <dbReference type="ARBA" id="ARBA00022857"/>
    </source>
</evidence>
<dbReference type="RefSeq" id="WP_036791886.1">
    <property type="nucleotide sequence ID" value="NZ_JQZV01000013.1"/>
</dbReference>
<sequence length="171" mass="19429">MKNEHSPLVSMIVAMGLNREIGQQGDMPWGRSLRADLAFFKQTTLGHPIIMGRKTFESLPNGALPGRRNIILTRSKDYTAPSCEIVHSIEEAISVCKDEKELFFIGGADIFKQAFPLTDTLYITEVDATFDQADTFMPPLSDEWTEVSAVHHPKDDKNHYNITFRKFLRKQ</sequence>
<proteinExistence type="inferred from homology"/>
<comment type="catalytic activity">
    <reaction evidence="8">
        <text>(6S)-5,6,7,8-tetrahydrofolate + NADP(+) = 7,8-dihydrofolate + NADPH + H(+)</text>
        <dbReference type="Rhea" id="RHEA:15009"/>
        <dbReference type="ChEBI" id="CHEBI:15378"/>
        <dbReference type="ChEBI" id="CHEBI:57451"/>
        <dbReference type="ChEBI" id="CHEBI:57453"/>
        <dbReference type="ChEBI" id="CHEBI:57783"/>
        <dbReference type="ChEBI" id="CHEBI:58349"/>
        <dbReference type="EC" id="1.5.1.3"/>
    </reaction>
</comment>
<protein>
    <recommendedName>
        <fullName evidence="3 8">Dihydrofolate reductase</fullName>
        <ecNumber evidence="3 8">1.5.1.3</ecNumber>
    </recommendedName>
</protein>
<feature type="domain" description="DHFR" evidence="9">
    <location>
        <begin position="8"/>
        <end position="169"/>
    </location>
</feature>
<accession>A0ABR4XK43</accession>
<dbReference type="InterPro" id="IPR001796">
    <property type="entry name" value="DHFR_dom"/>
</dbReference>
<dbReference type="InterPro" id="IPR012259">
    <property type="entry name" value="DHFR"/>
</dbReference>
<evidence type="ECO:0000256" key="6">
    <source>
        <dbReference type="ARBA" id="ARBA00023002"/>
    </source>
</evidence>
<organism evidence="10 11">
    <name type="scientific">Porphyromonas canoris</name>
    <dbReference type="NCBI Taxonomy" id="36875"/>
    <lineage>
        <taxon>Bacteria</taxon>
        <taxon>Pseudomonadati</taxon>
        <taxon>Bacteroidota</taxon>
        <taxon>Bacteroidia</taxon>
        <taxon>Bacteroidales</taxon>
        <taxon>Porphyromonadaceae</taxon>
        <taxon>Porphyromonas</taxon>
    </lineage>
</organism>
<dbReference type="PROSITE" id="PS51330">
    <property type="entry name" value="DHFR_2"/>
    <property type="match status" value="1"/>
</dbReference>
<comment type="caution">
    <text evidence="10">The sequence shown here is derived from an EMBL/GenBank/DDBJ whole genome shotgun (WGS) entry which is preliminary data.</text>
</comment>
<dbReference type="EMBL" id="JQZV01000013">
    <property type="protein sequence ID" value="KGN92044.1"/>
    <property type="molecule type" value="Genomic_DNA"/>
</dbReference>
<dbReference type="PANTHER" id="PTHR48069">
    <property type="entry name" value="DIHYDROFOLATE REDUCTASE"/>
    <property type="match status" value="1"/>
</dbReference>
<evidence type="ECO:0000256" key="4">
    <source>
        <dbReference type="ARBA" id="ARBA00022563"/>
    </source>
</evidence>
<dbReference type="Pfam" id="PF00186">
    <property type="entry name" value="DHFR_1"/>
    <property type="match status" value="1"/>
</dbReference>